<feature type="compositionally biased region" description="Low complexity" evidence="1">
    <location>
        <begin position="16"/>
        <end position="42"/>
    </location>
</feature>
<keyword evidence="2" id="KW-0812">Transmembrane</keyword>
<evidence type="ECO:0000256" key="1">
    <source>
        <dbReference type="SAM" id="MobiDB-lite"/>
    </source>
</evidence>
<feature type="compositionally biased region" description="Polar residues" evidence="1">
    <location>
        <begin position="149"/>
        <end position="160"/>
    </location>
</feature>
<protein>
    <submittedName>
        <fullName evidence="3">Uncharacterized protein</fullName>
    </submittedName>
</protein>
<dbReference type="EMBL" id="PFNG01000260">
    <property type="protein sequence ID" value="PIZ34890.1"/>
    <property type="molecule type" value="Genomic_DNA"/>
</dbReference>
<feature type="compositionally biased region" description="Polar residues" evidence="1">
    <location>
        <begin position="117"/>
        <end position="142"/>
    </location>
</feature>
<dbReference type="RefSeq" id="WP_286679030.1">
    <property type="nucleotide sequence ID" value="NZ_MNXI01000122.1"/>
</dbReference>
<feature type="transmembrane region" description="Helical" evidence="2">
    <location>
        <begin position="59"/>
        <end position="80"/>
    </location>
</feature>
<keyword evidence="2" id="KW-0472">Membrane</keyword>
<gene>
    <name evidence="3" type="ORF">COY37_11245</name>
</gene>
<keyword evidence="2" id="KW-1133">Transmembrane helix</keyword>
<reference evidence="4" key="1">
    <citation type="submission" date="2017-09" db="EMBL/GenBank/DDBJ databases">
        <title>Depth-based differentiation of microbial function through sediment-hosted aquifers and enrichment of novel symbionts in the deep terrestrial subsurface.</title>
        <authorList>
            <person name="Probst A.J."/>
            <person name="Ladd B."/>
            <person name="Jarett J.K."/>
            <person name="Geller-Mcgrath D.E."/>
            <person name="Sieber C.M.K."/>
            <person name="Emerson J.B."/>
            <person name="Anantharaman K."/>
            <person name="Thomas B.C."/>
            <person name="Malmstrom R."/>
            <person name="Stieglmeier M."/>
            <person name="Klingl A."/>
            <person name="Woyke T."/>
            <person name="Ryan C.M."/>
            <person name="Banfield J.F."/>
        </authorList>
    </citation>
    <scope>NUCLEOTIDE SEQUENCE [LARGE SCALE GENOMIC DNA]</scope>
</reference>
<evidence type="ECO:0000256" key="2">
    <source>
        <dbReference type="SAM" id="Phobius"/>
    </source>
</evidence>
<organism evidence="3 4">
    <name type="scientific">Candidatus Aquicultor secundus</name>
    <dbReference type="NCBI Taxonomy" id="1973895"/>
    <lineage>
        <taxon>Bacteria</taxon>
        <taxon>Bacillati</taxon>
        <taxon>Actinomycetota</taxon>
        <taxon>Candidatus Aquicultoria</taxon>
        <taxon>Candidatus Aquicultorales</taxon>
        <taxon>Candidatus Aquicultoraceae</taxon>
        <taxon>Candidatus Aquicultor</taxon>
    </lineage>
</organism>
<name>A0A2M7T535_9ACTN</name>
<evidence type="ECO:0000313" key="4">
    <source>
        <dbReference type="Proteomes" id="UP000230956"/>
    </source>
</evidence>
<proteinExistence type="predicted"/>
<feature type="region of interest" description="Disordered" evidence="1">
    <location>
        <begin position="102"/>
        <end position="183"/>
    </location>
</feature>
<feature type="region of interest" description="Disordered" evidence="1">
    <location>
        <begin position="1"/>
        <end position="42"/>
    </location>
</feature>
<dbReference type="AlphaFoldDB" id="A0A2M7T535"/>
<accession>A0A2M7T535</accession>
<evidence type="ECO:0000313" key="3">
    <source>
        <dbReference type="EMBL" id="PIZ34890.1"/>
    </source>
</evidence>
<sequence>MADDISKDKEQDAPKTSKAPKQSSKPAKKPASSGVKKAVAKPAPANVTNELGLPQKVDFMWTVAFVVVAFVLGFFIRGLFMPSDSGSAISSTNNAAGSFSNSGASGGTGAAPALTEDQLNSSNGQLPTGHPNINGTSTQTSAPPAALSSGANGVMGNTKSDVPAAGNLQPGGQSVEVTDSAKK</sequence>
<feature type="compositionally biased region" description="Basic and acidic residues" evidence="1">
    <location>
        <begin position="1"/>
        <end position="15"/>
    </location>
</feature>
<comment type="caution">
    <text evidence="3">The sequence shown here is derived from an EMBL/GenBank/DDBJ whole genome shotgun (WGS) entry which is preliminary data.</text>
</comment>
<dbReference type="Proteomes" id="UP000230956">
    <property type="component" value="Unassembled WGS sequence"/>
</dbReference>